<evidence type="ECO:0000313" key="1">
    <source>
        <dbReference type="Proteomes" id="UP000887580"/>
    </source>
</evidence>
<proteinExistence type="predicted"/>
<reference evidence="2" key="1">
    <citation type="submission" date="2022-11" db="UniProtKB">
        <authorList>
            <consortium name="WormBaseParasite"/>
        </authorList>
    </citation>
    <scope>IDENTIFICATION</scope>
</reference>
<sequence length="125" mass="14967">MKEYFCTVCLSDPTTYKHNPAKIINNYKEIVHSLCHNRKTVYYGNIAQMSGIWYAKPDCFIRTLDKIGNESIETFLTIGYRKNLPKKTRERIDEFFHLLFSVDAFNRHWARIYQSYYTENNSVMF</sequence>
<protein>
    <submittedName>
        <fullName evidence="2">LAGLIDADG homing endonuclease</fullName>
    </submittedName>
</protein>
<dbReference type="Proteomes" id="UP000887580">
    <property type="component" value="Unplaced"/>
</dbReference>
<organism evidence="1 2">
    <name type="scientific">Panagrolaimus sp. PS1159</name>
    <dbReference type="NCBI Taxonomy" id="55785"/>
    <lineage>
        <taxon>Eukaryota</taxon>
        <taxon>Metazoa</taxon>
        <taxon>Ecdysozoa</taxon>
        <taxon>Nematoda</taxon>
        <taxon>Chromadorea</taxon>
        <taxon>Rhabditida</taxon>
        <taxon>Tylenchina</taxon>
        <taxon>Panagrolaimomorpha</taxon>
        <taxon>Panagrolaimoidea</taxon>
        <taxon>Panagrolaimidae</taxon>
        <taxon>Panagrolaimus</taxon>
    </lineage>
</organism>
<dbReference type="WBParaSite" id="PS1159_v2.g4596.t1">
    <property type="protein sequence ID" value="PS1159_v2.g4596.t1"/>
    <property type="gene ID" value="PS1159_v2.g4596"/>
</dbReference>
<name>A0AC35GEP9_9BILA</name>
<evidence type="ECO:0000313" key="2">
    <source>
        <dbReference type="WBParaSite" id="PS1159_v2.g4596.t1"/>
    </source>
</evidence>
<accession>A0AC35GEP9</accession>